<dbReference type="Gene3D" id="3.30.70.580">
    <property type="entry name" value="Pseudouridine synthase I, catalytic domain, N-terminal subdomain"/>
    <property type="match status" value="1"/>
</dbReference>
<organism evidence="9 10">
    <name type="scientific">Candidatus Caccousia avicola</name>
    <dbReference type="NCBI Taxonomy" id="2840721"/>
    <lineage>
        <taxon>Bacteria</taxon>
        <taxon>Bacillati</taxon>
        <taxon>Bacillota</taxon>
        <taxon>Clostridia</taxon>
        <taxon>Eubacteriales</taxon>
        <taxon>Oscillospiraceae</taxon>
        <taxon>Oscillospiraceae incertae sedis</taxon>
        <taxon>Candidatus Caccousia</taxon>
    </lineage>
</organism>
<keyword evidence="3 4" id="KW-0413">Isomerase</keyword>
<dbReference type="InterPro" id="IPR001406">
    <property type="entry name" value="PsdUridine_synth_TruA"/>
</dbReference>
<comment type="subunit">
    <text evidence="4">Homodimer.</text>
</comment>
<dbReference type="Pfam" id="PF01416">
    <property type="entry name" value="PseudoU_synth_1"/>
    <property type="match status" value="2"/>
</dbReference>
<reference evidence="9" key="2">
    <citation type="journal article" date="2021" name="PeerJ">
        <title>Extensive microbial diversity within the chicken gut microbiome revealed by metagenomics and culture.</title>
        <authorList>
            <person name="Gilroy R."/>
            <person name="Ravi A."/>
            <person name="Getino M."/>
            <person name="Pursley I."/>
            <person name="Horton D.L."/>
            <person name="Alikhan N.F."/>
            <person name="Baker D."/>
            <person name="Gharbi K."/>
            <person name="Hall N."/>
            <person name="Watson M."/>
            <person name="Adriaenssens E.M."/>
            <person name="Foster-Nyarko E."/>
            <person name="Jarju S."/>
            <person name="Secka A."/>
            <person name="Antonio M."/>
            <person name="Oren A."/>
            <person name="Chaudhuri R.R."/>
            <person name="La Ragione R."/>
            <person name="Hildebrand F."/>
            <person name="Pallen M.J."/>
        </authorList>
    </citation>
    <scope>NUCLEOTIDE SEQUENCE</scope>
    <source>
        <strain evidence="9">ChiSxjej1B13-7958</strain>
    </source>
</reference>
<feature type="binding site" evidence="4 6">
    <location>
        <position position="110"/>
    </location>
    <ligand>
        <name>substrate</name>
    </ligand>
</feature>
<evidence type="ECO:0000256" key="1">
    <source>
        <dbReference type="ARBA" id="ARBA00009375"/>
    </source>
</evidence>
<dbReference type="InterPro" id="IPR020095">
    <property type="entry name" value="PsdUridine_synth_TruA_C"/>
</dbReference>
<comment type="similarity">
    <text evidence="1 4 7">Belongs to the tRNA pseudouridine synthase TruA family.</text>
</comment>
<feature type="active site" description="Nucleophile" evidence="4 5">
    <location>
        <position position="52"/>
    </location>
</feature>
<dbReference type="EC" id="5.4.99.12" evidence="4"/>
<dbReference type="AlphaFoldDB" id="A0A9D1AP66"/>
<keyword evidence="2 4" id="KW-0819">tRNA processing</keyword>
<dbReference type="Gene3D" id="3.30.70.660">
    <property type="entry name" value="Pseudouridine synthase I, catalytic domain, C-terminal subdomain"/>
    <property type="match status" value="1"/>
</dbReference>
<protein>
    <recommendedName>
        <fullName evidence="4">tRNA pseudouridine synthase A</fullName>
        <ecNumber evidence="4">5.4.99.12</ecNumber>
    </recommendedName>
    <alternativeName>
        <fullName evidence="4">tRNA pseudouridine(38-40) synthase</fullName>
    </alternativeName>
    <alternativeName>
        <fullName evidence="4">tRNA pseudouridylate synthase I</fullName>
    </alternativeName>
    <alternativeName>
        <fullName evidence="4">tRNA-uridine isomerase I</fullName>
    </alternativeName>
</protein>
<reference evidence="9" key="1">
    <citation type="submission" date="2020-10" db="EMBL/GenBank/DDBJ databases">
        <authorList>
            <person name="Gilroy R."/>
        </authorList>
    </citation>
    <scope>NUCLEOTIDE SEQUENCE</scope>
    <source>
        <strain evidence="9">ChiSxjej1B13-7958</strain>
    </source>
</reference>
<evidence type="ECO:0000259" key="8">
    <source>
        <dbReference type="Pfam" id="PF01416"/>
    </source>
</evidence>
<dbReference type="InterPro" id="IPR020094">
    <property type="entry name" value="TruA/RsuA/RluB/E/F_N"/>
</dbReference>
<evidence type="ECO:0000256" key="3">
    <source>
        <dbReference type="ARBA" id="ARBA00023235"/>
    </source>
</evidence>
<evidence type="ECO:0000256" key="6">
    <source>
        <dbReference type="PIRSR" id="PIRSR001430-2"/>
    </source>
</evidence>
<comment type="caution">
    <text evidence="9">The sequence shown here is derived from an EMBL/GenBank/DDBJ whole genome shotgun (WGS) entry which is preliminary data.</text>
</comment>
<dbReference type="GO" id="GO:0160147">
    <property type="term" value="F:tRNA pseudouridine(38-40) synthase activity"/>
    <property type="evidence" value="ECO:0007669"/>
    <property type="project" value="UniProtKB-EC"/>
</dbReference>
<dbReference type="PANTHER" id="PTHR11142:SF0">
    <property type="entry name" value="TRNA PSEUDOURIDINE SYNTHASE-LIKE 1"/>
    <property type="match status" value="1"/>
</dbReference>
<dbReference type="PANTHER" id="PTHR11142">
    <property type="entry name" value="PSEUDOURIDYLATE SYNTHASE"/>
    <property type="match status" value="1"/>
</dbReference>
<comment type="caution">
    <text evidence="4">Lacks conserved residue(s) required for the propagation of feature annotation.</text>
</comment>
<evidence type="ECO:0000256" key="7">
    <source>
        <dbReference type="RuleBase" id="RU003792"/>
    </source>
</evidence>
<accession>A0A9D1AP66</accession>
<comment type="function">
    <text evidence="4">Formation of pseudouridine at positions 38, 39 and 40 in the anticodon stem and loop of transfer RNAs.</text>
</comment>
<evidence type="ECO:0000256" key="4">
    <source>
        <dbReference type="HAMAP-Rule" id="MF_00171"/>
    </source>
</evidence>
<dbReference type="InterPro" id="IPR020103">
    <property type="entry name" value="PsdUridine_synth_cat_dom_sf"/>
</dbReference>
<dbReference type="GO" id="GO:0031119">
    <property type="term" value="P:tRNA pseudouridine synthesis"/>
    <property type="evidence" value="ECO:0007669"/>
    <property type="project" value="UniProtKB-UniRule"/>
</dbReference>
<dbReference type="GO" id="GO:0003723">
    <property type="term" value="F:RNA binding"/>
    <property type="evidence" value="ECO:0007669"/>
    <property type="project" value="InterPro"/>
</dbReference>
<evidence type="ECO:0000256" key="2">
    <source>
        <dbReference type="ARBA" id="ARBA00022694"/>
    </source>
</evidence>
<dbReference type="HAMAP" id="MF_00171">
    <property type="entry name" value="TruA"/>
    <property type="match status" value="1"/>
</dbReference>
<name>A0A9D1AP66_9FIRM</name>
<dbReference type="EMBL" id="DVGZ01000087">
    <property type="protein sequence ID" value="HIR47615.1"/>
    <property type="molecule type" value="Genomic_DNA"/>
</dbReference>
<sequence length="261" mass="29565">MRTLLLALAYDGACFHGWQVQKNASSVQETFQDAVERVLGERPDCKGCSRTDSGVHAKCFCVSMRTEHPIPCERLMAALNHFLPESAAVLDVRQVPESFHARYSCLGKEYEYRIWNARARSPFLRGRALHYYYPLDLDLLNRAASCFVGTHDFSSFCTLDGRDKGDLTRTITRSEWRREGESVIYTVAADGFLYNMVRILVGTQLYVAQGKLTPEELPRILKACDRTKAGPTAPPQGLYLNRVFYRGLTCTAEGFQGEYHE</sequence>
<dbReference type="Proteomes" id="UP000824242">
    <property type="component" value="Unassembled WGS sequence"/>
</dbReference>
<dbReference type="CDD" id="cd02570">
    <property type="entry name" value="PseudoU_synth_EcTruA"/>
    <property type="match status" value="1"/>
</dbReference>
<gene>
    <name evidence="4 9" type="primary">truA</name>
    <name evidence="9" type="ORF">IAB89_08190</name>
</gene>
<proteinExistence type="inferred from homology"/>
<feature type="domain" description="Pseudouridine synthase I TruA alpha/beta" evidence="8">
    <location>
        <begin position="143"/>
        <end position="245"/>
    </location>
</feature>
<dbReference type="NCBIfam" id="TIGR00071">
    <property type="entry name" value="hisT_truA"/>
    <property type="match status" value="1"/>
</dbReference>
<evidence type="ECO:0000256" key="5">
    <source>
        <dbReference type="PIRSR" id="PIRSR001430-1"/>
    </source>
</evidence>
<dbReference type="InterPro" id="IPR020097">
    <property type="entry name" value="PsdUridine_synth_TruA_a/b_dom"/>
</dbReference>
<evidence type="ECO:0000313" key="9">
    <source>
        <dbReference type="EMBL" id="HIR47615.1"/>
    </source>
</evidence>
<comment type="catalytic activity">
    <reaction evidence="4 7">
        <text>uridine(38/39/40) in tRNA = pseudouridine(38/39/40) in tRNA</text>
        <dbReference type="Rhea" id="RHEA:22376"/>
        <dbReference type="Rhea" id="RHEA-COMP:10085"/>
        <dbReference type="Rhea" id="RHEA-COMP:10087"/>
        <dbReference type="ChEBI" id="CHEBI:65314"/>
        <dbReference type="ChEBI" id="CHEBI:65315"/>
        <dbReference type="EC" id="5.4.99.12"/>
    </reaction>
</comment>
<dbReference type="PIRSF" id="PIRSF001430">
    <property type="entry name" value="tRNA_psdUrid_synth"/>
    <property type="match status" value="1"/>
</dbReference>
<dbReference type="SUPFAM" id="SSF55120">
    <property type="entry name" value="Pseudouridine synthase"/>
    <property type="match status" value="1"/>
</dbReference>
<evidence type="ECO:0000313" key="10">
    <source>
        <dbReference type="Proteomes" id="UP000824242"/>
    </source>
</evidence>
<feature type="domain" description="Pseudouridine synthase I TruA alpha/beta" evidence="8">
    <location>
        <begin position="7"/>
        <end position="104"/>
    </location>
</feature>